<reference evidence="7 8" key="1">
    <citation type="journal article" date="2014" name="Nat. Commun.">
        <title>Klebsormidium flaccidum genome reveals primary factors for plant terrestrial adaptation.</title>
        <authorList>
            <person name="Hori K."/>
            <person name="Maruyama F."/>
            <person name="Fujisawa T."/>
            <person name="Togashi T."/>
            <person name="Yamamoto N."/>
            <person name="Seo M."/>
            <person name="Sato S."/>
            <person name="Yamada T."/>
            <person name="Mori H."/>
            <person name="Tajima N."/>
            <person name="Moriyama T."/>
            <person name="Ikeuchi M."/>
            <person name="Watanabe M."/>
            <person name="Wada H."/>
            <person name="Kobayashi K."/>
            <person name="Saito M."/>
            <person name="Masuda T."/>
            <person name="Sasaki-Sekimoto Y."/>
            <person name="Mashiguchi K."/>
            <person name="Awai K."/>
            <person name="Shimojima M."/>
            <person name="Masuda S."/>
            <person name="Iwai M."/>
            <person name="Nobusawa T."/>
            <person name="Narise T."/>
            <person name="Kondo S."/>
            <person name="Saito H."/>
            <person name="Sato R."/>
            <person name="Murakawa M."/>
            <person name="Ihara Y."/>
            <person name="Oshima-Yamada Y."/>
            <person name="Ohtaka K."/>
            <person name="Satoh M."/>
            <person name="Sonobe K."/>
            <person name="Ishii M."/>
            <person name="Ohtani R."/>
            <person name="Kanamori-Sato M."/>
            <person name="Honoki R."/>
            <person name="Miyazaki D."/>
            <person name="Mochizuki H."/>
            <person name="Umetsu J."/>
            <person name="Higashi K."/>
            <person name="Shibata D."/>
            <person name="Kamiya Y."/>
            <person name="Sato N."/>
            <person name="Nakamura Y."/>
            <person name="Tabata S."/>
            <person name="Ida S."/>
            <person name="Kurokawa K."/>
            <person name="Ohta H."/>
        </authorList>
    </citation>
    <scope>NUCLEOTIDE SEQUENCE [LARGE SCALE GENOMIC DNA]</scope>
    <source>
        <strain evidence="7 8">NIES-2285</strain>
    </source>
</reference>
<gene>
    <name evidence="7" type="ORF">KFL_006340010</name>
</gene>
<comment type="similarity">
    <text evidence="1 4">Belongs to the PCNA family.</text>
</comment>
<dbReference type="NCBIfam" id="TIGR00590">
    <property type="entry name" value="pcna"/>
    <property type="match status" value="1"/>
</dbReference>
<evidence type="ECO:0000256" key="2">
    <source>
        <dbReference type="ARBA" id="ARBA00023125"/>
    </source>
</evidence>
<dbReference type="GO" id="GO:0019985">
    <property type="term" value="P:translesion synthesis"/>
    <property type="evidence" value="ECO:0000318"/>
    <property type="project" value="GO_Central"/>
</dbReference>
<dbReference type="Pfam" id="PF00705">
    <property type="entry name" value="PCNA_N"/>
    <property type="match status" value="1"/>
</dbReference>
<dbReference type="PANTHER" id="PTHR11352">
    <property type="entry name" value="PROLIFERATING CELL NUCLEAR ANTIGEN"/>
    <property type="match status" value="1"/>
</dbReference>
<dbReference type="GO" id="GO:0006272">
    <property type="term" value="P:leading strand elongation"/>
    <property type="evidence" value="ECO:0000318"/>
    <property type="project" value="GO_Central"/>
</dbReference>
<dbReference type="PANTHER" id="PTHR11352:SF0">
    <property type="entry name" value="PROLIFERATING CELL NUCLEAR ANTIGEN"/>
    <property type="match status" value="1"/>
</dbReference>
<dbReference type="InterPro" id="IPR022649">
    <property type="entry name" value="Pr_cel_nuc_antig_C"/>
</dbReference>
<evidence type="ECO:0000256" key="3">
    <source>
        <dbReference type="RuleBase" id="RU000641"/>
    </source>
</evidence>
<comment type="subcellular location">
    <subcellularLocation>
        <location evidence="3">Nucleus</location>
    </subcellularLocation>
</comment>
<dbReference type="GO" id="GO:0030337">
    <property type="term" value="F:DNA polymerase processivity factor activity"/>
    <property type="evidence" value="ECO:0000318"/>
    <property type="project" value="GO_Central"/>
</dbReference>
<feature type="domain" description="Proliferating cell nuclear antigen PCNA N-terminal" evidence="5">
    <location>
        <begin position="8"/>
        <end position="133"/>
    </location>
</feature>
<dbReference type="CDD" id="cd00577">
    <property type="entry name" value="PCNA"/>
    <property type="match status" value="1"/>
</dbReference>
<evidence type="ECO:0000313" key="7">
    <source>
        <dbReference type="EMBL" id="GAQ90382.1"/>
    </source>
</evidence>
<dbReference type="Proteomes" id="UP000054558">
    <property type="component" value="Unassembled WGS sequence"/>
</dbReference>
<dbReference type="GO" id="GO:0043626">
    <property type="term" value="C:PCNA complex"/>
    <property type="evidence" value="ECO:0000318"/>
    <property type="project" value="GO_Central"/>
</dbReference>
<proteinExistence type="inferred from homology"/>
<keyword evidence="8" id="KW-1185">Reference proteome</keyword>
<sequence>MEQPADLLFELKTVQATALRSLIELCKEWLTDVNLSVTPGVGIKLITMDSSKVSMIHCELDAVNFESFSCTKPLVLGVNMTSLFKLVKSVTSNDVLCMYLTAADPHQLGIRIDSPERKSSTKYSLKLLDIDEDPISVPRLKMDSTISLSAVDFQRLMRDMSAIGTSCRFRLNGSTLTLSCSGDFATQETTLNMANEEVEGENKDLVIDNT</sequence>
<dbReference type="GO" id="GO:0006298">
    <property type="term" value="P:mismatch repair"/>
    <property type="evidence" value="ECO:0000318"/>
    <property type="project" value="GO_Central"/>
</dbReference>
<name>A0A1Y1IJR6_KLENI</name>
<dbReference type="GO" id="GO:0006275">
    <property type="term" value="P:regulation of DNA replication"/>
    <property type="evidence" value="ECO:0007669"/>
    <property type="project" value="InterPro"/>
</dbReference>
<evidence type="ECO:0000259" key="5">
    <source>
        <dbReference type="Pfam" id="PF00705"/>
    </source>
</evidence>
<dbReference type="InterPro" id="IPR022648">
    <property type="entry name" value="Pr_cel_nuc_antig_N"/>
</dbReference>
<protein>
    <recommendedName>
        <fullName evidence="3">DNA sliding clamp PCNA</fullName>
    </recommendedName>
</protein>
<dbReference type="OMA" id="LAVIECT"/>
<dbReference type="Pfam" id="PF02747">
    <property type="entry name" value="PCNA_C"/>
    <property type="match status" value="1"/>
</dbReference>
<organism evidence="7 8">
    <name type="scientific">Klebsormidium nitens</name>
    <name type="common">Green alga</name>
    <name type="synonym">Ulothrix nitens</name>
    <dbReference type="NCBI Taxonomy" id="105231"/>
    <lineage>
        <taxon>Eukaryota</taxon>
        <taxon>Viridiplantae</taxon>
        <taxon>Streptophyta</taxon>
        <taxon>Klebsormidiophyceae</taxon>
        <taxon>Klebsormidiales</taxon>
        <taxon>Klebsormidiaceae</taxon>
        <taxon>Klebsormidium</taxon>
    </lineage>
</organism>
<dbReference type="AlphaFoldDB" id="A0A1Y1IJR6"/>
<dbReference type="InterPro" id="IPR046938">
    <property type="entry name" value="DNA_clamp_sf"/>
</dbReference>
<keyword evidence="3" id="KW-0539">Nucleus</keyword>
<dbReference type="InterPro" id="IPR000730">
    <property type="entry name" value="Pr_cel_nuc_antig"/>
</dbReference>
<accession>A0A1Y1IJR6</accession>
<dbReference type="GO" id="GO:0003677">
    <property type="term" value="F:DNA binding"/>
    <property type="evidence" value="ECO:0007669"/>
    <property type="project" value="UniProtKB-KW"/>
</dbReference>
<keyword evidence="4" id="KW-0235">DNA replication</keyword>
<keyword evidence="2 4" id="KW-0238">DNA-binding</keyword>
<evidence type="ECO:0000313" key="8">
    <source>
        <dbReference type="Proteomes" id="UP000054558"/>
    </source>
</evidence>
<evidence type="ECO:0000259" key="6">
    <source>
        <dbReference type="Pfam" id="PF02747"/>
    </source>
</evidence>
<dbReference type="OrthoDB" id="534348at2759"/>
<dbReference type="Gene3D" id="3.70.10.10">
    <property type="match status" value="1"/>
</dbReference>
<dbReference type="PRINTS" id="PR00339">
    <property type="entry name" value="PCNACYCLIN"/>
</dbReference>
<dbReference type="SUPFAM" id="SSF55979">
    <property type="entry name" value="DNA clamp"/>
    <property type="match status" value="2"/>
</dbReference>
<comment type="function">
    <text evidence="3">This protein is an auxiliary protein of DNA polymerase delta and is involved in the control of eukaryotic DNA replication by increasing the polymerase's processivity during elongation of the leading strand.</text>
</comment>
<feature type="domain" description="Proliferating cell nuclear antigen PCNA C-terminal" evidence="6">
    <location>
        <begin position="137"/>
        <end position="203"/>
    </location>
</feature>
<dbReference type="STRING" id="105231.A0A1Y1IJR6"/>
<dbReference type="EMBL" id="DF237583">
    <property type="protein sequence ID" value="GAQ90382.1"/>
    <property type="molecule type" value="Genomic_DNA"/>
</dbReference>
<evidence type="ECO:0000256" key="4">
    <source>
        <dbReference type="RuleBase" id="RU003671"/>
    </source>
</evidence>
<evidence type="ECO:0000256" key="1">
    <source>
        <dbReference type="ARBA" id="ARBA00010462"/>
    </source>
</evidence>